<sequence>MVCVTTPNRGRENGHRRIAGAAPDADALYRFLECLVGGGAAAVLFLFSLPALVELTSPFRSLSPMWLVFAFLFAWLAFWAVIGASRERIHG</sequence>
<reference evidence="2 3" key="1">
    <citation type="journal article" date="2015" name="Genome Announc.">
        <title>Draft genome sequence of a Halorubrum H3 strain isolated from the burlinskoye salt lake (Altai Krai, Russia).</title>
        <authorList>
            <person name="Rozanov A.S."/>
            <person name="Bryanskaya A.V."/>
            <person name="Malup T.K."/>
            <person name="Kotenko A.V."/>
            <person name="Peltek S.E."/>
        </authorList>
    </citation>
    <scope>NUCLEOTIDE SEQUENCE [LARGE SCALE GENOMIC DNA]</scope>
    <source>
        <strain evidence="2 3">H3</strain>
    </source>
</reference>
<comment type="caution">
    <text evidence="2">The sequence shown here is derived from an EMBL/GenBank/DDBJ whole genome shotgun (WGS) entry which is preliminary data.</text>
</comment>
<feature type="transmembrane region" description="Helical" evidence="1">
    <location>
        <begin position="65"/>
        <end position="84"/>
    </location>
</feature>
<keyword evidence="3" id="KW-1185">Reference proteome</keyword>
<gene>
    <name evidence="2" type="ORF">FK85_21030</name>
</gene>
<proteinExistence type="predicted"/>
<evidence type="ECO:0000313" key="2">
    <source>
        <dbReference type="EMBL" id="KDS92215.1"/>
    </source>
</evidence>
<feature type="transmembrane region" description="Helical" evidence="1">
    <location>
        <begin position="31"/>
        <end position="53"/>
    </location>
</feature>
<protein>
    <submittedName>
        <fullName evidence="2">Uncharacterized protein</fullName>
    </submittedName>
</protein>
<organism evidence="2 3">
    <name type="scientific">Halorubrum saccharovorum</name>
    <dbReference type="NCBI Taxonomy" id="2248"/>
    <lineage>
        <taxon>Archaea</taxon>
        <taxon>Methanobacteriati</taxon>
        <taxon>Methanobacteriota</taxon>
        <taxon>Stenosarchaea group</taxon>
        <taxon>Halobacteria</taxon>
        <taxon>Halobacteriales</taxon>
        <taxon>Haloferacaceae</taxon>
        <taxon>Halorubrum</taxon>
    </lineage>
</organism>
<keyword evidence="1" id="KW-0472">Membrane</keyword>
<dbReference type="AlphaFoldDB" id="A0A081EXS7"/>
<dbReference type="Proteomes" id="UP000053331">
    <property type="component" value="Unassembled WGS sequence"/>
</dbReference>
<evidence type="ECO:0000256" key="1">
    <source>
        <dbReference type="SAM" id="Phobius"/>
    </source>
</evidence>
<dbReference type="EMBL" id="JNFH02000023">
    <property type="protein sequence ID" value="KDS92215.1"/>
    <property type="molecule type" value="Genomic_DNA"/>
</dbReference>
<name>A0A081EXS7_9EURY</name>
<keyword evidence="1" id="KW-0812">Transmembrane</keyword>
<accession>A0A081EXS7</accession>
<keyword evidence="1" id="KW-1133">Transmembrane helix</keyword>
<evidence type="ECO:0000313" key="3">
    <source>
        <dbReference type="Proteomes" id="UP000053331"/>
    </source>
</evidence>